<feature type="domain" description="Exonuclease" evidence="6">
    <location>
        <begin position="46"/>
        <end position="204"/>
    </location>
</feature>
<evidence type="ECO:0000256" key="2">
    <source>
        <dbReference type="ARBA" id="ARBA00022722"/>
    </source>
</evidence>
<dbReference type="InterPro" id="IPR036397">
    <property type="entry name" value="RNaseH_sf"/>
</dbReference>
<evidence type="ECO:0000256" key="3">
    <source>
        <dbReference type="ARBA" id="ARBA00022801"/>
    </source>
</evidence>
<evidence type="ECO:0000313" key="7">
    <source>
        <dbReference type="EMBL" id="KAF0552258.1"/>
    </source>
</evidence>
<dbReference type="GO" id="GO:0005634">
    <property type="term" value="C:nucleus"/>
    <property type="evidence" value="ECO:0007669"/>
    <property type="project" value="TreeGrafter"/>
</dbReference>
<dbReference type="Gene3D" id="3.30.420.10">
    <property type="entry name" value="Ribonuclease H-like superfamily/Ribonuclease H"/>
    <property type="match status" value="2"/>
</dbReference>
<keyword evidence="1" id="KW-0698">rRNA processing</keyword>
<gene>
    <name evidence="7" type="ORF">F8M41_022215</name>
</gene>
<name>A0A8H4B190_GIGMA</name>
<comment type="caution">
    <text evidence="7">The sequence shown here is derived from an EMBL/GenBank/DDBJ whole genome shotgun (WGS) entry which is preliminary data.</text>
</comment>
<dbReference type="InterPro" id="IPR013520">
    <property type="entry name" value="Ribonucl_H"/>
</dbReference>
<organism evidence="7 8">
    <name type="scientific">Gigaspora margarita</name>
    <dbReference type="NCBI Taxonomy" id="4874"/>
    <lineage>
        <taxon>Eukaryota</taxon>
        <taxon>Fungi</taxon>
        <taxon>Fungi incertae sedis</taxon>
        <taxon>Mucoromycota</taxon>
        <taxon>Glomeromycotina</taxon>
        <taxon>Glomeromycetes</taxon>
        <taxon>Diversisporales</taxon>
        <taxon>Gigasporaceae</taxon>
        <taxon>Gigaspora</taxon>
    </lineage>
</organism>
<dbReference type="GO" id="GO:0004527">
    <property type="term" value="F:exonuclease activity"/>
    <property type="evidence" value="ECO:0007669"/>
    <property type="project" value="UniProtKB-KW"/>
</dbReference>
<protein>
    <submittedName>
        <fullName evidence="7">RNA exonuclease 4</fullName>
    </submittedName>
</protein>
<feature type="chain" id="PRO_5034363231" evidence="5">
    <location>
        <begin position="22"/>
        <end position="405"/>
    </location>
</feature>
<evidence type="ECO:0000256" key="1">
    <source>
        <dbReference type="ARBA" id="ARBA00022552"/>
    </source>
</evidence>
<dbReference type="InterPro" id="IPR047021">
    <property type="entry name" value="REXO1/3/4-like"/>
</dbReference>
<dbReference type="SMART" id="SM00479">
    <property type="entry name" value="EXOIII"/>
    <property type="match status" value="1"/>
</dbReference>
<dbReference type="SUPFAM" id="SSF53098">
    <property type="entry name" value="Ribonuclease H-like"/>
    <property type="match status" value="1"/>
</dbReference>
<keyword evidence="2" id="KW-0540">Nuclease</keyword>
<keyword evidence="8" id="KW-1185">Reference proteome</keyword>
<keyword evidence="3" id="KW-0378">Hydrolase</keyword>
<evidence type="ECO:0000259" key="6">
    <source>
        <dbReference type="SMART" id="SM00479"/>
    </source>
</evidence>
<accession>A0A8H4B190</accession>
<dbReference type="InterPro" id="IPR012337">
    <property type="entry name" value="RNaseH-like_sf"/>
</dbReference>
<sequence>MDQKISILLIFTLFFVQSVTSDATITPFATITHQACPTLPPSCNSSLDCEFMHIGPQGATILNTVVAQVAIVDYDGNIILNEYVRPDAPISYWRTPRDYLYINGTSPAQMVSKVHQIVKDKIIVGYNLYNDITGLWITNPPDMLRDVELCPKYSLGRGVGTLSLKAAVQMDLNRTIQRSNFHDALEDALATMELFRINRDFWDVMIPKRDFRVTKTSVPTLAPCPTAAPVCLPPTDDYIALNLMSAVFSRGKKKEFIPLHVTLVDYGQNIVINEYILQNITDLQTNVTGVIPEIYYAEARNFTDVRSSLINKTDSKIIIGYSVLPPIKLLKLDQKKAKMRDLQRAPPIRFDPILRKQPPSIDVFAKNELNISLLDHGLPSSILRAKATMLLYQKYRADDELMIQR</sequence>
<dbReference type="GO" id="GO:0006364">
    <property type="term" value="P:rRNA processing"/>
    <property type="evidence" value="ECO:0007669"/>
    <property type="project" value="UniProtKB-KW"/>
</dbReference>
<dbReference type="PANTHER" id="PTHR12801">
    <property type="entry name" value="RNA EXONUCLEASE REXO1 / RECO3 FAMILY MEMBER-RELATED"/>
    <property type="match status" value="1"/>
</dbReference>
<comment type="function">
    <text evidence="4">Exoribonuclease involved in ribosome biosynthesis. Involved in the processing of ITS1, the internal transcribed spacer localized between the 18S and 5.8S rRNAs.</text>
</comment>
<evidence type="ECO:0000256" key="5">
    <source>
        <dbReference type="SAM" id="SignalP"/>
    </source>
</evidence>
<evidence type="ECO:0000313" key="8">
    <source>
        <dbReference type="Proteomes" id="UP000439903"/>
    </source>
</evidence>
<feature type="signal peptide" evidence="5">
    <location>
        <begin position="1"/>
        <end position="21"/>
    </location>
</feature>
<keyword evidence="7" id="KW-0269">Exonuclease</keyword>
<reference evidence="7 8" key="1">
    <citation type="journal article" date="2019" name="Environ. Microbiol.">
        <title>At the nexus of three kingdoms: the genome of the mycorrhizal fungus Gigaspora margarita provides insights into plant, endobacterial and fungal interactions.</title>
        <authorList>
            <person name="Venice F."/>
            <person name="Ghignone S."/>
            <person name="Salvioli di Fossalunga A."/>
            <person name="Amselem J."/>
            <person name="Novero M."/>
            <person name="Xianan X."/>
            <person name="Sedzielewska Toro K."/>
            <person name="Morin E."/>
            <person name="Lipzen A."/>
            <person name="Grigoriev I.V."/>
            <person name="Henrissat B."/>
            <person name="Martin F.M."/>
            <person name="Bonfante P."/>
        </authorList>
    </citation>
    <scope>NUCLEOTIDE SEQUENCE [LARGE SCALE GENOMIC DNA]</scope>
    <source>
        <strain evidence="7 8">BEG34</strain>
    </source>
</reference>
<evidence type="ECO:0000256" key="4">
    <source>
        <dbReference type="ARBA" id="ARBA00025599"/>
    </source>
</evidence>
<dbReference type="EMBL" id="WTPW01000069">
    <property type="protein sequence ID" value="KAF0552258.1"/>
    <property type="molecule type" value="Genomic_DNA"/>
</dbReference>
<dbReference type="OrthoDB" id="8191639at2759"/>
<dbReference type="PANTHER" id="PTHR12801:SF45">
    <property type="entry name" value="RNA EXONUCLEASE 4"/>
    <property type="match status" value="1"/>
</dbReference>
<dbReference type="GO" id="GO:0003676">
    <property type="term" value="F:nucleic acid binding"/>
    <property type="evidence" value="ECO:0007669"/>
    <property type="project" value="InterPro"/>
</dbReference>
<proteinExistence type="predicted"/>
<dbReference type="Proteomes" id="UP000439903">
    <property type="component" value="Unassembled WGS sequence"/>
</dbReference>
<dbReference type="AlphaFoldDB" id="A0A8H4B190"/>
<keyword evidence="5" id="KW-0732">Signal</keyword>